<evidence type="ECO:0000259" key="7">
    <source>
        <dbReference type="PROSITE" id="PS50111"/>
    </source>
</evidence>
<dbReference type="PANTHER" id="PTHR32089">
    <property type="entry name" value="METHYL-ACCEPTING CHEMOTAXIS PROTEIN MCPB"/>
    <property type="match status" value="1"/>
</dbReference>
<dbReference type="SMART" id="SM00304">
    <property type="entry name" value="HAMP"/>
    <property type="match status" value="1"/>
</dbReference>
<dbReference type="PROSITE" id="PS50885">
    <property type="entry name" value="HAMP"/>
    <property type="match status" value="1"/>
</dbReference>
<evidence type="ECO:0000256" key="2">
    <source>
        <dbReference type="ARBA" id="ARBA00022519"/>
    </source>
</evidence>
<dbReference type="CDD" id="cd18773">
    <property type="entry name" value="PDC1_HK_sensor"/>
    <property type="match status" value="1"/>
</dbReference>
<keyword evidence="2" id="KW-0997">Cell inner membrane</keyword>
<dbReference type="SUPFAM" id="SSF58104">
    <property type="entry name" value="Methyl-accepting chemotaxis protein (MCP) signaling domain"/>
    <property type="match status" value="1"/>
</dbReference>
<feature type="domain" description="HAMP" evidence="9">
    <location>
        <begin position="354"/>
        <end position="406"/>
    </location>
</feature>
<accession>S0G0P2</accession>
<dbReference type="EMBL" id="APJX01000012">
    <property type="protein sequence ID" value="EMS77767.1"/>
    <property type="molecule type" value="Genomic_DNA"/>
</dbReference>
<dbReference type="Proteomes" id="UP000014216">
    <property type="component" value="Unassembled WGS sequence"/>
</dbReference>
<dbReference type="SMART" id="SM00283">
    <property type="entry name" value="MA"/>
    <property type="match status" value="1"/>
</dbReference>
<dbReference type="AlphaFoldDB" id="S0G0P2"/>
<comment type="subcellular location">
    <subcellularLocation>
        <location evidence="1">Cell inner membrane</location>
        <topology evidence="1">Multi-pass membrane protein</topology>
    </subcellularLocation>
</comment>
<protein>
    <submittedName>
        <fullName evidence="10">Methyl-accepting chemotaxis protein TlpA</fullName>
    </submittedName>
</protein>
<proteinExistence type="inferred from homology"/>
<keyword evidence="6" id="KW-0472">Membrane</keyword>
<dbReference type="PRINTS" id="PR00260">
    <property type="entry name" value="CHEMTRNSDUCR"/>
</dbReference>
<organism evidence="10 11">
    <name type="scientific">Desulfotignum phosphitoxidans DSM 13687</name>
    <dbReference type="NCBI Taxonomy" id="1286635"/>
    <lineage>
        <taxon>Bacteria</taxon>
        <taxon>Pseudomonadati</taxon>
        <taxon>Thermodesulfobacteriota</taxon>
        <taxon>Desulfobacteria</taxon>
        <taxon>Desulfobacterales</taxon>
        <taxon>Desulfobacteraceae</taxon>
        <taxon>Desulfotignum</taxon>
    </lineage>
</organism>
<feature type="transmembrane region" description="Helical" evidence="6">
    <location>
        <begin position="334"/>
        <end position="352"/>
    </location>
</feature>
<evidence type="ECO:0000313" key="11">
    <source>
        <dbReference type="Proteomes" id="UP000014216"/>
    </source>
</evidence>
<dbReference type="Gene3D" id="1.10.287.950">
    <property type="entry name" value="Methyl-accepting chemotaxis protein"/>
    <property type="match status" value="1"/>
</dbReference>
<keyword evidence="2" id="KW-1003">Cell membrane</keyword>
<comment type="similarity">
    <text evidence="4">Belongs to the methyl-accepting chemotaxis (MCP) protein family.</text>
</comment>
<dbReference type="Pfam" id="PF00015">
    <property type="entry name" value="MCPsignal"/>
    <property type="match status" value="1"/>
</dbReference>
<evidence type="ECO:0000256" key="3">
    <source>
        <dbReference type="ARBA" id="ARBA00023224"/>
    </source>
</evidence>
<dbReference type="GO" id="GO:0005886">
    <property type="term" value="C:plasma membrane"/>
    <property type="evidence" value="ECO:0007669"/>
    <property type="project" value="UniProtKB-SubCell"/>
</dbReference>
<reference evidence="10 11" key="1">
    <citation type="journal article" date="2013" name="Genome Announc.">
        <title>Draft Genome Sequence of Desulfotignum phosphitoxidans DSM 13687 Strain FiPS-3.</title>
        <authorList>
            <person name="Poehlein A."/>
            <person name="Daniel R."/>
            <person name="Simeonova D.D."/>
        </authorList>
    </citation>
    <scope>NUCLEOTIDE SEQUENCE [LARGE SCALE GENOMIC DNA]</scope>
    <source>
        <strain evidence="10 11">DSM 13687</strain>
    </source>
</reference>
<evidence type="ECO:0000256" key="1">
    <source>
        <dbReference type="ARBA" id="ARBA00004429"/>
    </source>
</evidence>
<dbReference type="Gene3D" id="3.30.450.20">
    <property type="entry name" value="PAS domain"/>
    <property type="match status" value="1"/>
</dbReference>
<evidence type="ECO:0000256" key="6">
    <source>
        <dbReference type="SAM" id="Phobius"/>
    </source>
</evidence>
<keyword evidence="11" id="KW-1185">Reference proteome</keyword>
<keyword evidence="3 5" id="KW-0807">Transducer</keyword>
<evidence type="ECO:0000259" key="8">
    <source>
        <dbReference type="PROSITE" id="PS50192"/>
    </source>
</evidence>
<dbReference type="PROSITE" id="PS50111">
    <property type="entry name" value="CHEMOTAXIS_TRANSDUC_2"/>
    <property type="match status" value="1"/>
</dbReference>
<keyword evidence="6" id="KW-0812">Transmembrane</keyword>
<name>S0G0P2_9BACT</name>
<evidence type="ECO:0000256" key="4">
    <source>
        <dbReference type="ARBA" id="ARBA00029447"/>
    </source>
</evidence>
<dbReference type="InterPro" id="IPR003660">
    <property type="entry name" value="HAMP_dom"/>
</dbReference>
<dbReference type="GO" id="GO:0007165">
    <property type="term" value="P:signal transduction"/>
    <property type="evidence" value="ECO:0007669"/>
    <property type="project" value="UniProtKB-KW"/>
</dbReference>
<dbReference type="InterPro" id="IPR000727">
    <property type="entry name" value="T_SNARE_dom"/>
</dbReference>
<keyword evidence="6" id="KW-1133">Transmembrane helix</keyword>
<dbReference type="InterPro" id="IPR004089">
    <property type="entry name" value="MCPsignal_dom"/>
</dbReference>
<dbReference type="OrthoDB" id="9816383at2"/>
<feature type="domain" description="T-SNARE coiled-coil homology" evidence="8">
    <location>
        <begin position="584"/>
        <end position="646"/>
    </location>
</feature>
<dbReference type="CDD" id="cd06225">
    <property type="entry name" value="HAMP"/>
    <property type="match status" value="1"/>
</dbReference>
<feature type="domain" description="Methyl-accepting transducer" evidence="7">
    <location>
        <begin position="432"/>
        <end position="661"/>
    </location>
</feature>
<comment type="caution">
    <text evidence="10">The sequence shown here is derived from an EMBL/GenBank/DDBJ whole genome shotgun (WGS) entry which is preliminary data.</text>
</comment>
<dbReference type="Pfam" id="PF00672">
    <property type="entry name" value="HAMP"/>
    <property type="match status" value="1"/>
</dbReference>
<feature type="transmembrane region" description="Helical" evidence="6">
    <location>
        <begin position="12"/>
        <end position="34"/>
    </location>
</feature>
<dbReference type="PROSITE" id="PS50192">
    <property type="entry name" value="T_SNARE"/>
    <property type="match status" value="1"/>
</dbReference>
<dbReference type="GO" id="GO:0006935">
    <property type="term" value="P:chemotaxis"/>
    <property type="evidence" value="ECO:0007669"/>
    <property type="project" value="InterPro"/>
</dbReference>
<dbReference type="RefSeq" id="WP_006968205.1">
    <property type="nucleotide sequence ID" value="NZ_APJX01000012.1"/>
</dbReference>
<evidence type="ECO:0000259" key="9">
    <source>
        <dbReference type="PROSITE" id="PS50885"/>
    </source>
</evidence>
<dbReference type="GO" id="GO:0004888">
    <property type="term" value="F:transmembrane signaling receptor activity"/>
    <property type="evidence" value="ECO:0007669"/>
    <property type="project" value="InterPro"/>
</dbReference>
<gene>
    <name evidence="10" type="primary">tlpA</name>
    <name evidence="10" type="ORF">Dpo_12c00450</name>
</gene>
<evidence type="ECO:0000256" key="5">
    <source>
        <dbReference type="PROSITE-ProRule" id="PRU00284"/>
    </source>
</evidence>
<dbReference type="PANTHER" id="PTHR32089:SF112">
    <property type="entry name" value="LYSOZYME-LIKE PROTEIN-RELATED"/>
    <property type="match status" value="1"/>
</dbReference>
<sequence>MNIKNWRLKSKFIAALLAVGIIPFAILGGVSQWMTIDGLTRQTFEKYMAIRDLKKHEMTQFYADRENDVAILAHTPYVIDALESLSFSFNTEGGVNSGRFVGQKQGQYQAPANYRHRHDQFFPQFSFHMAQQGYHDIFLLDAQKGNIVFSVSKEPDFGTRVTTIKSPLQHAWEAASKGGVLVSDMAPYAPSGNMPAQFVAAPVKKNGDIIGVVAIQLSIDTITKILSADSGMGKSGELFLVGQDMRMRSNSLLDPENRSVVASFAQGDKGKVDTPAVQAALKGDTGEMMTTDYNGTPVMSVFTPFEIGDTSWAIITQIHKSEALAPAFVLQRTMGIIAICCILVIIVLAYYLSRTMTRPIVQGSWFAEKLAEGDFTHTLQIKRKDEIGLLADSLNTMAMKLRAMFKDLAEGTVTLAGSSTELSTISTQMKSGAEQTAQRSNTVASAAEQMSTNMTSMAGATENASANLNTVAAAAEEMTATISEIAESADRARHITHDAVDQATQASDTVNQLGTAARDIGKVTESITEISEQTNLLALNATIEAARAGEAGKGFAVVANEIKELAKQAATASAEIKNKIAGIQQSTDGTVNRISQITGVINQVDEIVSTIAAAVEEQSVTTREIAGNVSQAARNMTDITENVTQSSTAATEIARDIALVSNSAVEITDSSTQINESIASLSELAENIKVRTDRCKF</sequence>
<dbReference type="InterPro" id="IPR004090">
    <property type="entry name" value="Chemotax_Me-accpt_rcpt"/>
</dbReference>
<evidence type="ECO:0000313" key="10">
    <source>
        <dbReference type="EMBL" id="EMS77767.1"/>
    </source>
</evidence>